<evidence type="ECO:0000259" key="1">
    <source>
        <dbReference type="Pfam" id="PF13588"/>
    </source>
</evidence>
<dbReference type="Pfam" id="PF13588">
    <property type="entry name" value="HSDR_N_2"/>
    <property type="match status" value="1"/>
</dbReference>
<feature type="domain" description="Type I restriction enzyme R protein N-terminal" evidence="1">
    <location>
        <begin position="38"/>
        <end position="145"/>
    </location>
</feature>
<dbReference type="EMBL" id="DXGG01000084">
    <property type="protein sequence ID" value="HIW87134.1"/>
    <property type="molecule type" value="Genomic_DNA"/>
</dbReference>
<reference evidence="2" key="1">
    <citation type="journal article" date="2021" name="PeerJ">
        <title>Extensive microbial diversity within the chicken gut microbiome revealed by metagenomics and culture.</title>
        <authorList>
            <person name="Gilroy R."/>
            <person name="Ravi A."/>
            <person name="Getino M."/>
            <person name="Pursley I."/>
            <person name="Horton D.L."/>
            <person name="Alikhan N.F."/>
            <person name="Baker D."/>
            <person name="Gharbi K."/>
            <person name="Hall N."/>
            <person name="Watson M."/>
            <person name="Adriaenssens E.M."/>
            <person name="Foster-Nyarko E."/>
            <person name="Jarju S."/>
            <person name="Secka A."/>
            <person name="Antonio M."/>
            <person name="Oren A."/>
            <person name="Chaudhuri R.R."/>
            <person name="La Ragione R."/>
            <person name="Hildebrand F."/>
            <person name="Pallen M.J."/>
        </authorList>
    </citation>
    <scope>NUCLEOTIDE SEQUENCE</scope>
    <source>
        <strain evidence="2">Gambia16-930</strain>
    </source>
</reference>
<proteinExistence type="predicted"/>
<sequence>MEPKTVLKLPSCSLNIVENEKEEKVFDIIRKQYVSLTPEEWVRQHFVHMLVNHYNYPKTALAVEARITVNRQPKRFDILAYDANNKPLLVVECKRTDEQLTYRTLEQALAYNHTLHAPYIAITNGMETICMKKELSEYEFTDRIPEYPA</sequence>
<evidence type="ECO:0000313" key="2">
    <source>
        <dbReference type="EMBL" id="HIW87134.1"/>
    </source>
</evidence>
<dbReference type="Gene3D" id="3.90.1570.30">
    <property type="match status" value="1"/>
</dbReference>
<accession>A0A9D1UGM9</accession>
<dbReference type="InterPro" id="IPR029464">
    <property type="entry name" value="HSDR_N"/>
</dbReference>
<dbReference type="AlphaFoldDB" id="A0A9D1UGM9"/>
<dbReference type="Proteomes" id="UP000824267">
    <property type="component" value="Unassembled WGS sequence"/>
</dbReference>
<evidence type="ECO:0000313" key="3">
    <source>
        <dbReference type="Proteomes" id="UP000824267"/>
    </source>
</evidence>
<reference evidence="2" key="2">
    <citation type="submission" date="2021-04" db="EMBL/GenBank/DDBJ databases">
        <authorList>
            <person name="Gilroy R."/>
        </authorList>
    </citation>
    <scope>NUCLEOTIDE SEQUENCE</scope>
    <source>
        <strain evidence="2">Gambia16-930</strain>
    </source>
</reference>
<name>A0A9D1UGM9_9BACT</name>
<comment type="caution">
    <text evidence="2">The sequence shown here is derived from an EMBL/GenBank/DDBJ whole genome shotgun (WGS) entry which is preliminary data.</text>
</comment>
<organism evidence="2 3">
    <name type="scientific">Candidatus Onthomorpha intestinigallinarum</name>
    <dbReference type="NCBI Taxonomy" id="2840880"/>
    <lineage>
        <taxon>Bacteria</taxon>
        <taxon>Pseudomonadati</taxon>
        <taxon>Bacteroidota</taxon>
        <taxon>Bacteroidia</taxon>
        <taxon>Bacteroidales</taxon>
        <taxon>Candidatus Onthomorpha</taxon>
    </lineage>
</organism>
<protein>
    <submittedName>
        <fullName evidence="2">Type I restriction enzyme HsdR N-terminal domain-containing protein</fullName>
    </submittedName>
</protein>
<gene>
    <name evidence="2" type="ORF">IAC47_02540</name>
</gene>